<dbReference type="PANTHER" id="PTHR44360:SF1">
    <property type="entry name" value="DNAJ HOMOLOG SUBFAMILY B MEMBER 9"/>
    <property type="match status" value="1"/>
</dbReference>
<name>A0AAW0Z4M5_9TREE</name>
<dbReference type="Gene3D" id="1.10.287.110">
    <property type="entry name" value="DnaJ domain"/>
    <property type="match status" value="1"/>
</dbReference>
<dbReference type="SUPFAM" id="SSF46565">
    <property type="entry name" value="Chaperone J-domain"/>
    <property type="match status" value="1"/>
</dbReference>
<dbReference type="InterPro" id="IPR051948">
    <property type="entry name" value="Hsp70_co-chaperone_J-domain"/>
</dbReference>
<evidence type="ECO:0000256" key="3">
    <source>
        <dbReference type="SAM" id="Phobius"/>
    </source>
</evidence>
<dbReference type="InterPro" id="IPR001623">
    <property type="entry name" value="DnaJ_domain"/>
</dbReference>
<dbReference type="InterPro" id="IPR036869">
    <property type="entry name" value="J_dom_sf"/>
</dbReference>
<reference evidence="5 6" key="1">
    <citation type="journal article" date="2024" name="bioRxiv">
        <title>Comparative genomics of Cryptococcus and Kwoniella reveals pathogenesis evolution and contrasting karyotype dynamics via intercentromeric recombination or chromosome fusion.</title>
        <authorList>
            <person name="Coelho M.A."/>
            <person name="David-Palma M."/>
            <person name="Shea T."/>
            <person name="Bowers K."/>
            <person name="McGinley-Smith S."/>
            <person name="Mohammad A.W."/>
            <person name="Gnirke A."/>
            <person name="Yurkov A.M."/>
            <person name="Nowrousian M."/>
            <person name="Sun S."/>
            <person name="Cuomo C.A."/>
            <person name="Heitman J."/>
        </authorList>
    </citation>
    <scope>NUCLEOTIDE SEQUENCE [LARGE SCALE GENOMIC DNA]</scope>
    <source>
        <strain evidence="5 6">CBS 13917</strain>
    </source>
</reference>
<evidence type="ECO:0000256" key="1">
    <source>
        <dbReference type="ARBA" id="ARBA00023186"/>
    </source>
</evidence>
<accession>A0AAW0Z4M5</accession>
<keyword evidence="3" id="KW-0472">Membrane</keyword>
<keyword evidence="3" id="KW-1133">Transmembrane helix</keyword>
<feature type="transmembrane region" description="Helical" evidence="3">
    <location>
        <begin position="47"/>
        <end position="64"/>
    </location>
</feature>
<protein>
    <recommendedName>
        <fullName evidence="4">J domain-containing protein</fullName>
    </recommendedName>
</protein>
<dbReference type="KEGG" id="kne:92178341"/>
<dbReference type="Pfam" id="PF00226">
    <property type="entry name" value="DnaJ"/>
    <property type="match status" value="1"/>
</dbReference>
<dbReference type="PROSITE" id="PS00636">
    <property type="entry name" value="DNAJ_1"/>
    <property type="match status" value="1"/>
</dbReference>
<dbReference type="GeneID" id="92178341"/>
<dbReference type="PANTHER" id="PTHR44360">
    <property type="entry name" value="DNAJ HOMOLOG SUBFAMILY B MEMBER 9"/>
    <property type="match status" value="1"/>
</dbReference>
<dbReference type="EMBL" id="JBCAWK010000002">
    <property type="protein sequence ID" value="KAK8865933.1"/>
    <property type="molecule type" value="Genomic_DNA"/>
</dbReference>
<dbReference type="Proteomes" id="UP001388673">
    <property type="component" value="Unassembled WGS sequence"/>
</dbReference>
<dbReference type="GO" id="GO:0005783">
    <property type="term" value="C:endoplasmic reticulum"/>
    <property type="evidence" value="ECO:0007669"/>
    <property type="project" value="TreeGrafter"/>
</dbReference>
<feature type="region of interest" description="Disordered" evidence="2">
    <location>
        <begin position="370"/>
        <end position="390"/>
    </location>
</feature>
<sequence>MSSLFTPLLWSFLPSQLTHVLLPYLSSCVPALLPPSPRHTSTYVRNYRLVFTGVVCVWLAYSFFTDEDKIKGDDWYALLGVGRDVDDDGLRRAFRSLSRLHHPDRAGAGNDDRFILIRRAYETLSDPVKRYAYDRFGPQILDWKSASVREYIHTGLARSVGFYLVSGGIMLLLALLGRVQDGSYWRQTLFALLLTLELTLILCPTSSSTLLLPAFLRPLLYILPRRSTSQPQFKQIDLLHRVFTSLSVGITQLAAAWAEPIERRTGTEEEWRRVVGMLRGLEMDSITGFQSEVVPLLSSGNAKNIETLIQGEMEDVVIQRSISTHPEVRHAWQTALSRPSKPQFASTVAQSQRQGRYASIDQEHRLEMARNIPLPPSPPPSPRFRGKVLG</sequence>
<dbReference type="PROSITE" id="PS50076">
    <property type="entry name" value="DNAJ_2"/>
    <property type="match status" value="1"/>
</dbReference>
<dbReference type="CDD" id="cd06257">
    <property type="entry name" value="DnaJ"/>
    <property type="match status" value="1"/>
</dbReference>
<proteinExistence type="predicted"/>
<dbReference type="GO" id="GO:0051787">
    <property type="term" value="F:misfolded protein binding"/>
    <property type="evidence" value="ECO:0007669"/>
    <property type="project" value="TreeGrafter"/>
</dbReference>
<keyword evidence="1" id="KW-0143">Chaperone</keyword>
<organism evidence="5 6">
    <name type="scientific">Kwoniella newhampshirensis</name>
    <dbReference type="NCBI Taxonomy" id="1651941"/>
    <lineage>
        <taxon>Eukaryota</taxon>
        <taxon>Fungi</taxon>
        <taxon>Dikarya</taxon>
        <taxon>Basidiomycota</taxon>
        <taxon>Agaricomycotina</taxon>
        <taxon>Tremellomycetes</taxon>
        <taxon>Tremellales</taxon>
        <taxon>Cryptococcaceae</taxon>
        <taxon>Kwoniella</taxon>
    </lineage>
</organism>
<dbReference type="GO" id="GO:0051087">
    <property type="term" value="F:protein-folding chaperone binding"/>
    <property type="evidence" value="ECO:0007669"/>
    <property type="project" value="TreeGrafter"/>
</dbReference>
<dbReference type="SMART" id="SM00271">
    <property type="entry name" value="DnaJ"/>
    <property type="match status" value="1"/>
</dbReference>
<feature type="domain" description="J" evidence="4">
    <location>
        <begin position="74"/>
        <end position="137"/>
    </location>
</feature>
<feature type="compositionally biased region" description="Pro residues" evidence="2">
    <location>
        <begin position="373"/>
        <end position="382"/>
    </location>
</feature>
<evidence type="ECO:0000256" key="2">
    <source>
        <dbReference type="SAM" id="MobiDB-lite"/>
    </source>
</evidence>
<keyword evidence="6" id="KW-1185">Reference proteome</keyword>
<evidence type="ECO:0000313" key="6">
    <source>
        <dbReference type="Proteomes" id="UP001388673"/>
    </source>
</evidence>
<dbReference type="PRINTS" id="PR00625">
    <property type="entry name" value="JDOMAIN"/>
</dbReference>
<feature type="transmembrane region" description="Helical" evidence="3">
    <location>
        <begin position="160"/>
        <end position="177"/>
    </location>
</feature>
<evidence type="ECO:0000313" key="5">
    <source>
        <dbReference type="EMBL" id="KAK8865933.1"/>
    </source>
</evidence>
<dbReference type="AlphaFoldDB" id="A0AAW0Z4M5"/>
<keyword evidence="3" id="KW-0812">Transmembrane</keyword>
<dbReference type="InterPro" id="IPR018253">
    <property type="entry name" value="DnaJ_domain_CS"/>
</dbReference>
<dbReference type="RefSeq" id="XP_066805412.1">
    <property type="nucleotide sequence ID" value="XM_066944211.1"/>
</dbReference>
<comment type="caution">
    <text evidence="5">The sequence shown here is derived from an EMBL/GenBank/DDBJ whole genome shotgun (WGS) entry which is preliminary data.</text>
</comment>
<feature type="transmembrane region" description="Helical" evidence="3">
    <location>
        <begin position="189"/>
        <end position="216"/>
    </location>
</feature>
<gene>
    <name evidence="5" type="ORF">IAR55_001082</name>
</gene>
<evidence type="ECO:0000259" key="4">
    <source>
        <dbReference type="PROSITE" id="PS50076"/>
    </source>
</evidence>
<dbReference type="GO" id="GO:0036503">
    <property type="term" value="P:ERAD pathway"/>
    <property type="evidence" value="ECO:0007669"/>
    <property type="project" value="TreeGrafter"/>
</dbReference>